<sequence length="439" mass="46554">MLDRLFRLQEKGTSVTQEAIGGLTTFMTMAYIIFVQPAVLSAAGMDFGSVMVATCLSSAVATFLMAFLANYPIALAPAMGHNFFFVYTICLAMGVPWQTALGANFISGAAFIILAIFGLREMLVNAIPESLKQAIAVGIGLFIALIGFQWAGIVVYTPGTVLGLGDLHSPPVLLALFGLFLITILYTLRVKGAIVLGILVTALVGVPAGIVTYHGVVSAPPSVAPTFFRLNVGAALTLSLLPTIFILFFLDLFDTVGTLIGVSQQAGFMREGKLPGARKALLSDAIGTLFGTIMGTSTVTSYIESSTGVASGARTGLANIITGLLFLIALFFFPLVKMIGGGYVVNSSTLYPITAPALILVGTLMMGGVAKIKWRDATEAIPAFLTIVIMPYAYSITEGIAVGFIFYSLLKLVTGKIREVHPILLVFTILFILRYIFLV</sequence>
<organism evidence="10 11">
    <name type="scientific">candidate division WOR_3 bacterium SM23_60</name>
    <dbReference type="NCBI Taxonomy" id="1703780"/>
    <lineage>
        <taxon>Bacteria</taxon>
        <taxon>Bacteria division WOR-3</taxon>
    </lineage>
</organism>
<keyword evidence="6 8" id="KW-1133">Transmembrane helix</keyword>
<evidence type="ECO:0000256" key="8">
    <source>
        <dbReference type="PIRNR" id="PIRNR005353"/>
    </source>
</evidence>
<feature type="transmembrane region" description="Helical" evidence="9">
    <location>
        <begin position="419"/>
        <end position="437"/>
    </location>
</feature>
<feature type="transmembrane region" description="Helical" evidence="9">
    <location>
        <begin position="168"/>
        <end position="188"/>
    </location>
</feature>
<feature type="transmembrane region" description="Helical" evidence="9">
    <location>
        <begin position="83"/>
        <end position="99"/>
    </location>
</feature>
<evidence type="ECO:0000313" key="10">
    <source>
        <dbReference type="EMBL" id="KPK71029.1"/>
    </source>
</evidence>
<dbReference type="GO" id="GO:0005886">
    <property type="term" value="C:plasma membrane"/>
    <property type="evidence" value="ECO:0007669"/>
    <property type="project" value="UniProtKB-SubCell"/>
</dbReference>
<comment type="caution">
    <text evidence="10">The sequence shown here is derived from an EMBL/GenBank/DDBJ whole genome shotgun (WGS) entry which is preliminary data.</text>
</comment>
<reference evidence="10 11" key="1">
    <citation type="journal article" date="2015" name="Microbiome">
        <title>Genomic resolution of linkages in carbon, nitrogen, and sulfur cycling among widespread estuary sediment bacteria.</title>
        <authorList>
            <person name="Baker B.J."/>
            <person name="Lazar C.S."/>
            <person name="Teske A.P."/>
            <person name="Dick G.J."/>
        </authorList>
    </citation>
    <scope>NUCLEOTIDE SEQUENCE [LARGE SCALE GENOMIC DNA]</scope>
    <source>
        <strain evidence="10">SM23_60</strain>
    </source>
</reference>
<dbReference type="InterPro" id="IPR045018">
    <property type="entry name" value="Azg-like"/>
</dbReference>
<evidence type="ECO:0000256" key="7">
    <source>
        <dbReference type="ARBA" id="ARBA00023136"/>
    </source>
</evidence>
<comment type="subcellular location">
    <subcellularLocation>
        <location evidence="1 8">Cell membrane</location>
        <topology evidence="1 8">Multi-pass membrane protein</topology>
    </subcellularLocation>
</comment>
<dbReference type="GO" id="GO:0005345">
    <property type="term" value="F:purine nucleobase transmembrane transporter activity"/>
    <property type="evidence" value="ECO:0007669"/>
    <property type="project" value="TreeGrafter"/>
</dbReference>
<evidence type="ECO:0000256" key="9">
    <source>
        <dbReference type="SAM" id="Phobius"/>
    </source>
</evidence>
<evidence type="ECO:0000256" key="5">
    <source>
        <dbReference type="ARBA" id="ARBA00022692"/>
    </source>
</evidence>
<dbReference type="PANTHER" id="PTHR43337:SF1">
    <property type="entry name" value="XANTHINE_URACIL PERMEASE C887.17-RELATED"/>
    <property type="match status" value="1"/>
</dbReference>
<feature type="transmembrane region" description="Helical" evidence="9">
    <location>
        <begin position="50"/>
        <end position="71"/>
    </location>
</feature>
<dbReference type="PIRSF" id="PIRSF005353">
    <property type="entry name" value="PbuG"/>
    <property type="match status" value="1"/>
</dbReference>
<proteinExistence type="inferred from homology"/>
<dbReference type="AlphaFoldDB" id="A0A0S8GDC4"/>
<dbReference type="InterPro" id="IPR006043">
    <property type="entry name" value="NCS2"/>
</dbReference>
<keyword evidence="4 8" id="KW-1003">Cell membrane</keyword>
<feature type="transmembrane region" description="Helical" evidence="9">
    <location>
        <begin position="105"/>
        <end position="123"/>
    </location>
</feature>
<accession>A0A0S8GDC4</accession>
<dbReference type="InterPro" id="IPR026033">
    <property type="entry name" value="Azg-like_bact_archaea"/>
</dbReference>
<feature type="transmembrane region" description="Helical" evidence="9">
    <location>
        <begin position="236"/>
        <end position="260"/>
    </location>
</feature>
<evidence type="ECO:0000313" key="11">
    <source>
        <dbReference type="Proteomes" id="UP000051096"/>
    </source>
</evidence>
<feature type="transmembrane region" description="Helical" evidence="9">
    <location>
        <begin position="381"/>
        <end position="407"/>
    </location>
</feature>
<feature type="transmembrane region" description="Helical" evidence="9">
    <location>
        <begin position="348"/>
        <end position="369"/>
    </location>
</feature>
<dbReference type="Pfam" id="PF00860">
    <property type="entry name" value="Xan_ur_permease"/>
    <property type="match status" value="1"/>
</dbReference>
<evidence type="ECO:0000256" key="3">
    <source>
        <dbReference type="ARBA" id="ARBA00022448"/>
    </source>
</evidence>
<gene>
    <name evidence="10" type="ORF">AMJ87_07935</name>
</gene>
<dbReference type="PANTHER" id="PTHR43337">
    <property type="entry name" value="XANTHINE/URACIL PERMEASE C887.17-RELATED"/>
    <property type="match status" value="1"/>
</dbReference>
<keyword evidence="7 8" id="KW-0472">Membrane</keyword>
<feature type="transmembrane region" description="Helical" evidence="9">
    <location>
        <begin position="315"/>
        <end position="336"/>
    </location>
</feature>
<name>A0A0S8GDC4_UNCW3</name>
<protein>
    <submittedName>
        <fullName evidence="10">Guanine permease</fullName>
    </submittedName>
</protein>
<keyword evidence="3 8" id="KW-0813">Transport</keyword>
<dbReference type="Proteomes" id="UP000051096">
    <property type="component" value="Unassembled WGS sequence"/>
</dbReference>
<evidence type="ECO:0000256" key="1">
    <source>
        <dbReference type="ARBA" id="ARBA00004651"/>
    </source>
</evidence>
<dbReference type="PATRIC" id="fig|1703780.3.peg.386"/>
<evidence type="ECO:0000256" key="2">
    <source>
        <dbReference type="ARBA" id="ARBA00005697"/>
    </source>
</evidence>
<evidence type="ECO:0000256" key="6">
    <source>
        <dbReference type="ARBA" id="ARBA00022989"/>
    </source>
</evidence>
<comment type="similarity">
    <text evidence="2 8">Belongs to the nucleobase:cation symporter-2 (NCS2) (TC 2.A.40) family. Azg-like subfamily.</text>
</comment>
<keyword evidence="5 8" id="KW-0812">Transmembrane</keyword>
<feature type="transmembrane region" description="Helical" evidence="9">
    <location>
        <begin position="135"/>
        <end position="156"/>
    </location>
</feature>
<evidence type="ECO:0000256" key="4">
    <source>
        <dbReference type="ARBA" id="ARBA00022475"/>
    </source>
</evidence>
<feature type="transmembrane region" description="Helical" evidence="9">
    <location>
        <begin position="195"/>
        <end position="216"/>
    </location>
</feature>
<feature type="transmembrane region" description="Helical" evidence="9">
    <location>
        <begin position="20"/>
        <end position="44"/>
    </location>
</feature>
<dbReference type="EMBL" id="LJUO01000074">
    <property type="protein sequence ID" value="KPK71029.1"/>
    <property type="molecule type" value="Genomic_DNA"/>
</dbReference>